<comment type="caution">
    <text evidence="3">The sequence shown here is derived from an EMBL/GenBank/DDBJ whole genome shotgun (WGS) entry which is preliminary data.</text>
</comment>
<dbReference type="RefSeq" id="WP_145892976.1">
    <property type="nucleotide sequence ID" value="NZ_VOBQ01000008.1"/>
</dbReference>
<name>A0A562ZT95_9BURK</name>
<protein>
    <submittedName>
        <fullName evidence="3">PaaI family thioesterase</fullName>
    </submittedName>
</protein>
<dbReference type="GO" id="GO:0005829">
    <property type="term" value="C:cytosol"/>
    <property type="evidence" value="ECO:0007669"/>
    <property type="project" value="TreeGrafter"/>
</dbReference>
<dbReference type="Pfam" id="PF03061">
    <property type="entry name" value="4HBT"/>
    <property type="match status" value="1"/>
</dbReference>
<evidence type="ECO:0000259" key="2">
    <source>
        <dbReference type="Pfam" id="PF03061"/>
    </source>
</evidence>
<dbReference type="InterPro" id="IPR029069">
    <property type="entry name" value="HotDog_dom_sf"/>
</dbReference>
<evidence type="ECO:0000313" key="4">
    <source>
        <dbReference type="Proteomes" id="UP000318199"/>
    </source>
</evidence>
<reference evidence="3 4" key="1">
    <citation type="submission" date="2019-07" db="EMBL/GenBank/DDBJ databases">
        <title>Caenimonas sedimenti sp. nov., isolated from activated sludge.</title>
        <authorList>
            <person name="Xu J."/>
        </authorList>
    </citation>
    <scope>NUCLEOTIDE SEQUENCE [LARGE SCALE GENOMIC DNA]</scope>
    <source>
        <strain evidence="3 4">HX-9-20</strain>
    </source>
</reference>
<dbReference type="InterPro" id="IPR006683">
    <property type="entry name" value="Thioestr_dom"/>
</dbReference>
<evidence type="ECO:0000313" key="3">
    <source>
        <dbReference type="EMBL" id="TWO71364.1"/>
    </source>
</evidence>
<feature type="domain" description="Thioesterase" evidence="2">
    <location>
        <begin position="57"/>
        <end position="131"/>
    </location>
</feature>
<evidence type="ECO:0000256" key="1">
    <source>
        <dbReference type="ARBA" id="ARBA00022801"/>
    </source>
</evidence>
<accession>A0A562ZT95</accession>
<sequence length="163" mass="17911">MSNEDAGRVKRMRMWQQITTISPYSRELGLRLHEVEPEWCVIKVLPDARLVGNPQTGVVHGGVVTALLDSCYGLAIFVRLDKLRPMATLDLRIDYLKAAAPGREIFGGAVCYKLGHELAFVRGCAYHETPDDPIATSSAIFMFTGGPVIALNDALSALQENRP</sequence>
<dbReference type="CDD" id="cd03443">
    <property type="entry name" value="PaaI_thioesterase"/>
    <property type="match status" value="1"/>
</dbReference>
<proteinExistence type="predicted"/>
<keyword evidence="1" id="KW-0378">Hydrolase</keyword>
<dbReference type="Proteomes" id="UP000318199">
    <property type="component" value="Unassembled WGS sequence"/>
</dbReference>
<dbReference type="OrthoDB" id="9813158at2"/>
<dbReference type="SUPFAM" id="SSF54637">
    <property type="entry name" value="Thioesterase/thiol ester dehydrase-isomerase"/>
    <property type="match status" value="1"/>
</dbReference>
<gene>
    <name evidence="3" type="ORF">FN976_10595</name>
</gene>
<dbReference type="AlphaFoldDB" id="A0A562ZT95"/>
<dbReference type="Gene3D" id="3.10.129.10">
    <property type="entry name" value="Hotdog Thioesterase"/>
    <property type="match status" value="1"/>
</dbReference>
<dbReference type="NCBIfam" id="TIGR00369">
    <property type="entry name" value="unchar_dom_1"/>
    <property type="match status" value="1"/>
</dbReference>
<dbReference type="InterPro" id="IPR003736">
    <property type="entry name" value="PAAI_dom"/>
</dbReference>
<dbReference type="EMBL" id="VOBQ01000008">
    <property type="protein sequence ID" value="TWO71364.1"/>
    <property type="molecule type" value="Genomic_DNA"/>
</dbReference>
<dbReference type="GO" id="GO:0061522">
    <property type="term" value="F:1,4-dihydroxy-2-naphthoyl-CoA thioesterase activity"/>
    <property type="evidence" value="ECO:0007669"/>
    <property type="project" value="TreeGrafter"/>
</dbReference>
<organism evidence="3 4">
    <name type="scientific">Caenimonas sedimenti</name>
    <dbReference type="NCBI Taxonomy" id="2596921"/>
    <lineage>
        <taxon>Bacteria</taxon>
        <taxon>Pseudomonadati</taxon>
        <taxon>Pseudomonadota</taxon>
        <taxon>Betaproteobacteria</taxon>
        <taxon>Burkholderiales</taxon>
        <taxon>Comamonadaceae</taxon>
        <taxon>Caenimonas</taxon>
    </lineage>
</organism>
<dbReference type="PANTHER" id="PTHR43240:SF7">
    <property type="entry name" value="BLR7284 PROTEIN"/>
    <property type="match status" value="1"/>
</dbReference>
<keyword evidence="4" id="KW-1185">Reference proteome</keyword>
<dbReference type="PANTHER" id="PTHR43240">
    <property type="entry name" value="1,4-DIHYDROXY-2-NAPHTHOYL-COA THIOESTERASE 1"/>
    <property type="match status" value="1"/>
</dbReference>